<dbReference type="AlphaFoldDB" id="A0A1P8WRC0"/>
<dbReference type="NCBIfam" id="NF033545">
    <property type="entry name" value="transpos_IS630"/>
    <property type="match status" value="1"/>
</dbReference>
<dbReference type="Proteomes" id="UP000187735">
    <property type="component" value="Chromosome"/>
</dbReference>
<feature type="domain" description="Tc1-like transposase DDE" evidence="1">
    <location>
        <begin position="178"/>
        <end position="321"/>
    </location>
</feature>
<gene>
    <name evidence="2" type="ORF">Fuma_06279</name>
</gene>
<dbReference type="SUPFAM" id="SSF46689">
    <property type="entry name" value="Homeodomain-like"/>
    <property type="match status" value="1"/>
</dbReference>
<dbReference type="InterPro" id="IPR009057">
    <property type="entry name" value="Homeodomain-like_sf"/>
</dbReference>
<protein>
    <submittedName>
        <fullName evidence="2">Transposase</fullName>
    </submittedName>
</protein>
<dbReference type="InterPro" id="IPR012337">
    <property type="entry name" value="RNaseH-like_sf"/>
</dbReference>
<dbReference type="EMBL" id="CP017641">
    <property type="protein sequence ID" value="APZ96607.1"/>
    <property type="molecule type" value="Genomic_DNA"/>
</dbReference>
<dbReference type="SUPFAM" id="SSF53098">
    <property type="entry name" value="Ribonuclease H-like"/>
    <property type="match status" value="1"/>
</dbReference>
<accession>A0A1P8WRC0</accession>
<dbReference type="InterPro" id="IPR047655">
    <property type="entry name" value="Transpos_IS630-like"/>
</dbReference>
<dbReference type="KEGG" id="fmr:Fuma_06279"/>
<dbReference type="GO" id="GO:0003676">
    <property type="term" value="F:nucleic acid binding"/>
    <property type="evidence" value="ECO:0007669"/>
    <property type="project" value="InterPro"/>
</dbReference>
<dbReference type="RefSeq" id="WP_077027598.1">
    <property type="nucleotide sequence ID" value="NZ_CP017641.1"/>
</dbReference>
<dbReference type="OrthoDB" id="286470at2"/>
<organism evidence="2 3">
    <name type="scientific">Fuerstiella marisgermanici</name>
    <dbReference type="NCBI Taxonomy" id="1891926"/>
    <lineage>
        <taxon>Bacteria</taxon>
        <taxon>Pseudomonadati</taxon>
        <taxon>Planctomycetota</taxon>
        <taxon>Planctomycetia</taxon>
        <taxon>Planctomycetales</taxon>
        <taxon>Planctomycetaceae</taxon>
        <taxon>Fuerstiella</taxon>
    </lineage>
</organism>
<dbReference type="Pfam" id="PF13358">
    <property type="entry name" value="DDE_3"/>
    <property type="match status" value="1"/>
</dbReference>
<dbReference type="InterPro" id="IPR038717">
    <property type="entry name" value="Tc1-like_DDE_dom"/>
</dbReference>
<evidence type="ECO:0000313" key="2">
    <source>
        <dbReference type="EMBL" id="APZ96607.1"/>
    </source>
</evidence>
<keyword evidence="3" id="KW-1185">Reference proteome</keyword>
<dbReference type="InterPro" id="IPR036397">
    <property type="entry name" value="RNaseH_sf"/>
</dbReference>
<name>A0A1P8WRC0_9PLAN</name>
<reference evidence="2 3" key="1">
    <citation type="journal article" date="2016" name="Front. Microbiol.">
        <title>Fuerstia marisgermanicae gen. nov., sp. nov., an Unusual Member of the Phylum Planctomycetes from the German Wadden Sea.</title>
        <authorList>
            <person name="Kohn T."/>
            <person name="Heuer A."/>
            <person name="Jogler M."/>
            <person name="Vollmers J."/>
            <person name="Boedeker C."/>
            <person name="Bunk B."/>
            <person name="Rast P."/>
            <person name="Borchert D."/>
            <person name="Glockner I."/>
            <person name="Freese H.M."/>
            <person name="Klenk H.P."/>
            <person name="Overmann J."/>
            <person name="Kaster A.K."/>
            <person name="Rohde M."/>
            <person name="Wiegand S."/>
            <person name="Jogler C."/>
        </authorList>
    </citation>
    <scope>NUCLEOTIDE SEQUENCE [LARGE SCALE GENOMIC DNA]</scope>
    <source>
        <strain evidence="2 3">NH11</strain>
    </source>
</reference>
<evidence type="ECO:0000259" key="1">
    <source>
        <dbReference type="Pfam" id="PF13358"/>
    </source>
</evidence>
<sequence>MDGSIDLSRSDRKVLLALYRNGKNASLSRRAHVVLLAAENYSWRTIVRITFSSNNFVSRTLNIFRKDGIEGLSGTVKKKSPTPKWVGKARRWLDTTTPQDYGYFRSRWTCELIANMLAWNHKNPVRVSTETVRRWMKRDGYAWNRPRPILGLRDDEYDGKVRKIRGLLRKLPLNETAVFQDEVDINLNPKIGAAWGRKGQQITVPTPGNNIKRYVYGSLSWRTGRLFVSLACRRRNSEFFVQHLDDLRRQLRGYRHIHVICNNASFHSSRVVCEYLYRWRHRITIHFLPAYAPETNPIERVWWHMHEVVTRNHKCDGIEELVEHVYDWFDTQRFFEVKTTVKYPIAA</sequence>
<proteinExistence type="predicted"/>
<dbReference type="Gene3D" id="3.30.420.10">
    <property type="entry name" value="Ribonuclease H-like superfamily/Ribonuclease H"/>
    <property type="match status" value="1"/>
</dbReference>
<evidence type="ECO:0000313" key="3">
    <source>
        <dbReference type="Proteomes" id="UP000187735"/>
    </source>
</evidence>